<dbReference type="InterPro" id="IPR026906">
    <property type="entry name" value="LRR_5"/>
</dbReference>
<dbReference type="EMBL" id="JACRSW010000032">
    <property type="protein sequence ID" value="MBC8557897.1"/>
    <property type="molecule type" value="Genomic_DNA"/>
</dbReference>
<gene>
    <name evidence="2" type="ORF">H8700_09290</name>
</gene>
<dbReference type="Pfam" id="PF09479">
    <property type="entry name" value="Flg_new"/>
    <property type="match status" value="5"/>
</dbReference>
<protein>
    <submittedName>
        <fullName evidence="2">InlB B-repeat-containing protein</fullName>
    </submittedName>
</protein>
<comment type="caution">
    <text evidence="2">The sequence shown here is derived from an EMBL/GenBank/DDBJ whole genome shotgun (WGS) entry which is preliminary data.</text>
</comment>
<dbReference type="InterPro" id="IPR032675">
    <property type="entry name" value="LRR_dom_sf"/>
</dbReference>
<dbReference type="Gene3D" id="3.80.10.10">
    <property type="entry name" value="Ribonuclease Inhibitor"/>
    <property type="match status" value="1"/>
</dbReference>
<dbReference type="InterPro" id="IPR042229">
    <property type="entry name" value="Listeria/Bacterioides_rpt_sf"/>
</dbReference>
<dbReference type="RefSeq" id="WP_249305311.1">
    <property type="nucleotide sequence ID" value="NZ_JACRSW010000032.1"/>
</dbReference>
<dbReference type="Gene3D" id="2.60.40.4270">
    <property type="entry name" value="Listeria-Bacteroides repeat domain"/>
    <property type="match status" value="4"/>
</dbReference>
<reference evidence="2 3" key="1">
    <citation type="submission" date="2020-08" db="EMBL/GenBank/DDBJ databases">
        <title>Genome public.</title>
        <authorList>
            <person name="Liu C."/>
            <person name="Sun Q."/>
        </authorList>
    </citation>
    <scope>NUCLEOTIDE SEQUENCE [LARGE SCALE GENOMIC DNA]</scope>
    <source>
        <strain evidence="2 3">BX3</strain>
    </source>
</reference>
<keyword evidence="3" id="KW-1185">Reference proteome</keyword>
<name>A0ABR7MVS8_9FIRM</name>
<sequence length="1406" mass="161159">MKKSRMIRKIGSVLFLLMIVAVLSGKNSYAKENNTYLDVGTYADTENGYSYPGVAFYMDGVIQHYAMDIWKKTQEQWSYCHTRVNDRVFTNSDNTEVVKDIRMQTKEDGSHRFALSDNAITPSDEYSVLVKRKQAGKKREEVIEYSDDPASWQPLSDYSFCNAKAKKNGLDLTIQDANSSSLIYRIYNAKEVAPDCNGFQFDLAGGTLEESGKAYYDGENYVIRKLPKVSKSLKGYAVTFDGWYDAKNGGNPITVGSIAYYGQTLYAHWTQRAYQYKVHYVDLLKEKADDVQFLSHREKNIAYGSYASGADIGDSKEDGAYYTGYTLDSTTKEKVIKENITVYRYFIKSTYQVRYIDQVIEGKKSGTILQSVKKVKEYQEIANGAELGTDTKKHKYYKGYQLSNTTSVLVDSNAVCVYRYFVPVRYSIHFDGMEPSNGIMRDIESCEYLESITLPKNLYQKKIQLRLHLNCEDAICDSNESVHPAVFLGWSQTAGGDVEFMDQAQVAELCDTEQEEVTLYAIWDYSNQKITNIPTRQGYQFAGWSQDPDAQQGNTTFQWKEDMDLYAVWKACNVPYHVEYYKEKTDGTYEKTAQYEFTGKTDSEVSIEENAEIYPGFYLDRDASVLKGKVRADGSLILAAYYSRNVYTLTMDVNGGKSSADLQAFCTKTKYGTAYAIPNCDATRYGYRFAGWSTEKENYHRVYQSGETILMPNHDTVLYAAWEPIEYTVHFKENLPEECKEQSQKKMRDQKIGYDQETILSECIYQAKGYAFAGWSLTKDGSEALYSKEDIVKNLTTKEGGEVTLYAIWKPLSFKIHYEKGRTPHDQDATGEIDDTQYFYDKDCFAAKSHFAVQGYHIAFWNTKEDGSGISVLPGENLKGKYIANEDLTLYAVWEANEDTPFTIELRIGNEETYEVVEMKKLNGETEKSIAKALEKCYSQTLDGEEAAFFYSGYEIINKEVLEQKIKADGSSYQICFIKRRDCKINYYQEENGKEKIVCSITYPYETTVTLKDSVEDITGVERYVDDKGKIYAVGEKMTLWKTANLHIQHSISFEGDHKKYVDHGACVYLENLKKEGHRLEGWYEDAAFKQFAGMAGQRSKAIYKNMVYYPKWSDPLNYKITYDLQNTKAVMLENRIDHYVYGQKTQLPDASQLFLPDGYQFVGWFDVSDPTMTILTEIGERQTGDKVLRLLLMLEEKKTQPQEEKKAEQSFATVKEDRINNLSTGEQNPSFEGMMELQTGKKSSVLQFKQKGITYCVNEATGELVVSTIKVNKKNIKIPRTVTWKQKRYKVTGIKEKALYRHKKVQEFVIADTITSIDAKAILQNPHLKKITIGRNVSKIEKDNLRNCPKLKKILFKGDQIKKIGKNFCISASKVTVYGKKEQKKLHLTKLHKANHKVKWRYRSL</sequence>
<evidence type="ECO:0000313" key="3">
    <source>
        <dbReference type="Proteomes" id="UP000637513"/>
    </source>
</evidence>
<proteinExistence type="predicted"/>
<dbReference type="Proteomes" id="UP000637513">
    <property type="component" value="Unassembled WGS sequence"/>
</dbReference>
<dbReference type="Pfam" id="PF13306">
    <property type="entry name" value="LRR_5"/>
    <property type="match status" value="1"/>
</dbReference>
<evidence type="ECO:0000256" key="1">
    <source>
        <dbReference type="ARBA" id="ARBA00004196"/>
    </source>
</evidence>
<evidence type="ECO:0000313" key="2">
    <source>
        <dbReference type="EMBL" id="MBC8557897.1"/>
    </source>
</evidence>
<dbReference type="InterPro" id="IPR013378">
    <property type="entry name" value="InlB-like_B-rpt"/>
</dbReference>
<comment type="subcellular location">
    <subcellularLocation>
        <location evidence="1">Cell envelope</location>
    </subcellularLocation>
</comment>
<organism evidence="2 3">
    <name type="scientific">Jutongia hominis</name>
    <dbReference type="NCBI Taxonomy" id="2763664"/>
    <lineage>
        <taxon>Bacteria</taxon>
        <taxon>Bacillati</taxon>
        <taxon>Bacillota</taxon>
        <taxon>Clostridia</taxon>
        <taxon>Lachnospirales</taxon>
        <taxon>Lachnospiraceae</taxon>
        <taxon>Jutongia</taxon>
    </lineage>
</organism>
<accession>A0ABR7MVS8</accession>
<dbReference type="NCBIfam" id="TIGR02543">
    <property type="entry name" value="List_Bact_rpt"/>
    <property type="match status" value="1"/>
</dbReference>